<protein>
    <submittedName>
        <fullName evidence="1">Uncharacterized protein</fullName>
    </submittedName>
</protein>
<evidence type="ECO:0000313" key="1">
    <source>
        <dbReference type="EMBL" id="CAG1993944.1"/>
    </source>
</evidence>
<gene>
    <name evidence="2" type="ORF">FUG_LOCUS187869</name>
    <name evidence="1" type="ORF">MDCFG202_LOCUS369385</name>
</gene>
<evidence type="ECO:0000313" key="2">
    <source>
        <dbReference type="EMBL" id="VIO55886.1"/>
    </source>
</evidence>
<dbReference type="Proteomes" id="UP000746612">
    <property type="component" value="Unassembled WGS sequence"/>
</dbReference>
<reference evidence="1" key="2">
    <citation type="submission" date="2021-03" db="EMBL/GenBank/DDBJ databases">
        <authorList>
            <person name="Alouane T."/>
            <person name="Langin T."/>
            <person name="Bonhomme L."/>
        </authorList>
    </citation>
    <scope>NUCLEOTIDE SEQUENCE</scope>
    <source>
        <strain evidence="1">MDC_Fg202</strain>
    </source>
</reference>
<proteinExistence type="predicted"/>
<evidence type="ECO:0000313" key="3">
    <source>
        <dbReference type="Proteomes" id="UP000746612"/>
    </source>
</evidence>
<name>A0A4U9EXW9_GIBZA</name>
<sequence>MAPSATSGVYSNPSLRRIATIQDTYTGRKTSTKPFRQEHIRHGVDLRPSYPGLTYVLLYGLWSD</sequence>
<dbReference type="EMBL" id="CAJPIJ010000153">
    <property type="protein sequence ID" value="CAG1993944.1"/>
    <property type="molecule type" value="Genomic_DNA"/>
</dbReference>
<reference evidence="2" key="1">
    <citation type="submission" date="2019-04" db="EMBL/GenBank/DDBJ databases">
        <authorList>
            <person name="Melise S."/>
            <person name="Noan J."/>
            <person name="Okalmin O."/>
        </authorList>
    </citation>
    <scope>NUCLEOTIDE SEQUENCE</scope>
    <source>
        <strain evidence="2">FN9</strain>
    </source>
</reference>
<dbReference type="EMBL" id="CAAKMV010000122">
    <property type="protein sequence ID" value="VIO55886.1"/>
    <property type="molecule type" value="Genomic_DNA"/>
</dbReference>
<accession>A0A4U9EXW9</accession>
<organism evidence="1 3">
    <name type="scientific">Gibberella zeae</name>
    <name type="common">Wheat head blight fungus</name>
    <name type="synonym">Fusarium graminearum</name>
    <dbReference type="NCBI Taxonomy" id="5518"/>
    <lineage>
        <taxon>Eukaryota</taxon>
        <taxon>Fungi</taxon>
        <taxon>Dikarya</taxon>
        <taxon>Ascomycota</taxon>
        <taxon>Pezizomycotina</taxon>
        <taxon>Sordariomycetes</taxon>
        <taxon>Hypocreomycetidae</taxon>
        <taxon>Hypocreales</taxon>
        <taxon>Nectriaceae</taxon>
        <taxon>Fusarium</taxon>
    </lineage>
</organism>
<dbReference type="AlphaFoldDB" id="A0A4U9EXW9"/>